<dbReference type="InterPro" id="IPR014717">
    <property type="entry name" value="Transl_elong_EF1B/ribsomal_bS6"/>
</dbReference>
<evidence type="ECO:0000256" key="2">
    <source>
        <dbReference type="SAM" id="MobiDB-lite"/>
    </source>
</evidence>
<keyword evidence="4" id="KW-1185">Reference proteome</keyword>
<gene>
    <name evidence="3" type="ORF">GCM10025867_47340</name>
</gene>
<dbReference type="EMBL" id="AP027733">
    <property type="protein sequence ID" value="BDZ52493.1"/>
    <property type="molecule type" value="Genomic_DNA"/>
</dbReference>
<evidence type="ECO:0000256" key="1">
    <source>
        <dbReference type="SAM" id="Coils"/>
    </source>
</evidence>
<feature type="compositionally biased region" description="Low complexity" evidence="2">
    <location>
        <begin position="122"/>
        <end position="165"/>
    </location>
</feature>
<feature type="coiled-coil region" evidence="1">
    <location>
        <begin position="44"/>
        <end position="71"/>
    </location>
</feature>
<feature type="region of interest" description="Disordered" evidence="2">
    <location>
        <begin position="115"/>
        <end position="165"/>
    </location>
</feature>
<name>A0ABN6YAD4_9MICO</name>
<reference evidence="4" key="1">
    <citation type="journal article" date="2019" name="Int. J. Syst. Evol. Microbiol.">
        <title>The Global Catalogue of Microorganisms (GCM) 10K type strain sequencing project: providing services to taxonomists for standard genome sequencing and annotation.</title>
        <authorList>
            <consortium name="The Broad Institute Genomics Platform"/>
            <consortium name="The Broad Institute Genome Sequencing Center for Infectious Disease"/>
            <person name="Wu L."/>
            <person name="Ma J."/>
        </authorList>
    </citation>
    <scope>NUCLEOTIDE SEQUENCE [LARGE SCALE GENOMIC DNA]</scope>
    <source>
        <strain evidence="4">NBRC 108728</strain>
    </source>
</reference>
<dbReference type="Gene3D" id="3.30.70.60">
    <property type="match status" value="1"/>
</dbReference>
<dbReference type="RefSeq" id="WP_286347342.1">
    <property type="nucleotide sequence ID" value="NZ_AP027733.1"/>
</dbReference>
<geneLocation type="plasmid" evidence="3 4">
    <name>pNBRC108728a</name>
</geneLocation>
<evidence type="ECO:0000313" key="4">
    <source>
        <dbReference type="Proteomes" id="UP001321486"/>
    </source>
</evidence>
<dbReference type="Proteomes" id="UP001321486">
    <property type="component" value="Plasmid pNBRC108728a"/>
</dbReference>
<proteinExistence type="predicted"/>
<evidence type="ECO:0008006" key="5">
    <source>
        <dbReference type="Google" id="ProtNLM"/>
    </source>
</evidence>
<evidence type="ECO:0000313" key="3">
    <source>
        <dbReference type="EMBL" id="BDZ52493.1"/>
    </source>
</evidence>
<accession>A0ABN6YAD4</accession>
<organism evidence="3 4">
    <name type="scientific">Frondihabitans sucicola</name>
    <dbReference type="NCBI Taxonomy" id="1268041"/>
    <lineage>
        <taxon>Bacteria</taxon>
        <taxon>Bacillati</taxon>
        <taxon>Actinomycetota</taxon>
        <taxon>Actinomycetes</taxon>
        <taxon>Micrococcales</taxon>
        <taxon>Microbacteriaceae</taxon>
        <taxon>Frondihabitans</taxon>
    </lineage>
</organism>
<keyword evidence="3" id="KW-0614">Plasmid</keyword>
<protein>
    <recommendedName>
        <fullName evidence="5">Type II secretion system protein M</fullName>
    </recommendedName>
</protein>
<keyword evidence="1" id="KW-0175">Coiled coil</keyword>
<sequence length="237" mass="23793">MNLTRKQATTLIGAGVVAVIILLVAWTALFQPQFNAISAAHAKTASQQVTAKQLEAKLADLKTKAANISTAEADAQTVYDQFPTSSDQASWIAMMKNAASSSNVTADAISPSVPTLGGGTATDGTAGPAAPAATSTAPTATAPTTTTAPATAATTGAATTPTSVGATPNLATIAVTLSVTGTSSDINKFLKKVETLDQPLLVKTFSVSGSDSKLTASITGETYLSREIPVPAIAAKK</sequence>